<reference evidence="3 4" key="1">
    <citation type="journal article" date="2014" name="Genome Announc.">
        <title>Whole-Genome Sequence of Serratia symbiotica Strain CWBI-2.3T, a Free-Living Symbiont of the Black Bean Aphid Aphis fabae.</title>
        <authorList>
            <person name="Foray V."/>
            <person name="Grigorescu A.S."/>
            <person name="Sabri A."/>
            <person name="Haubruge E."/>
            <person name="Lognay G."/>
            <person name="Francis F."/>
            <person name="Fauconnier M.L."/>
            <person name="Hance T."/>
            <person name="Thonart P."/>
        </authorList>
    </citation>
    <scope>NUCLEOTIDE SEQUENCE [LARGE SCALE GENOMIC DNA]</scope>
    <source>
        <strain evidence="3">CWBI-2.3</strain>
        <plasmid evidence="3 4">pSsAf2.3-2</plasmid>
    </source>
</reference>
<dbReference type="Proteomes" id="UP000042738">
    <property type="component" value="Plasmid pSsAf2.3-2"/>
</dbReference>
<dbReference type="STRING" id="138074.SYMBAF_190017"/>
<feature type="chain" id="PRO_5030002325" evidence="2">
    <location>
        <begin position="23"/>
        <end position="274"/>
    </location>
</feature>
<dbReference type="RefSeq" id="WP_040264736.1">
    <property type="nucleotide sequence ID" value="NZ_CP050857.1"/>
</dbReference>
<name>A0A068YZN6_9GAMM</name>
<evidence type="ECO:0000256" key="1">
    <source>
        <dbReference type="SAM" id="MobiDB-lite"/>
    </source>
</evidence>
<dbReference type="InterPro" id="IPR031618">
    <property type="entry name" value="T4SS_TraI"/>
</dbReference>
<keyword evidence="2" id="KW-0732">Signal</keyword>
<organism evidence="3 4">
    <name type="scientific">Serratia symbiotica</name>
    <dbReference type="NCBI Taxonomy" id="138074"/>
    <lineage>
        <taxon>Bacteria</taxon>
        <taxon>Pseudomonadati</taxon>
        <taxon>Pseudomonadota</taxon>
        <taxon>Gammaproteobacteria</taxon>
        <taxon>Enterobacterales</taxon>
        <taxon>Yersiniaceae</taxon>
        <taxon>Serratia</taxon>
    </lineage>
</organism>
<dbReference type="AlphaFoldDB" id="A0A068YZN6"/>
<accession>A0A068YZN6</accession>
<dbReference type="PROSITE" id="PS51257">
    <property type="entry name" value="PROKAR_LIPOPROTEIN"/>
    <property type="match status" value="1"/>
</dbReference>
<feature type="signal peptide" evidence="2">
    <location>
        <begin position="1"/>
        <end position="22"/>
    </location>
</feature>
<dbReference type="Pfam" id="PF16932">
    <property type="entry name" value="T4SS_TraI"/>
    <property type="match status" value="1"/>
</dbReference>
<dbReference type="EMBL" id="CP050857">
    <property type="protein sequence ID" value="QLH64525.1"/>
    <property type="molecule type" value="Genomic_DNA"/>
</dbReference>
<proteinExistence type="predicted"/>
<evidence type="ECO:0000256" key="2">
    <source>
        <dbReference type="SAM" id="SignalP"/>
    </source>
</evidence>
<dbReference type="GeneID" id="93738173"/>
<protein>
    <submittedName>
        <fullName evidence="3">Type IV secretion system DotC family protein</fullName>
    </submittedName>
</protein>
<evidence type="ECO:0000313" key="3">
    <source>
        <dbReference type="EMBL" id="QLH64525.1"/>
    </source>
</evidence>
<gene>
    <name evidence="3" type="ORF">SYMBAF_17000</name>
</gene>
<feature type="region of interest" description="Disordered" evidence="1">
    <location>
        <begin position="24"/>
        <end position="49"/>
    </location>
</feature>
<evidence type="ECO:0000313" key="4">
    <source>
        <dbReference type="Proteomes" id="UP000042738"/>
    </source>
</evidence>
<keyword evidence="3" id="KW-0614">Plasmid</keyword>
<geneLocation type="plasmid" evidence="3 4">
    <name>pSsAf2.3-2</name>
</geneLocation>
<sequence>MKAWFCLLLLPALLTGCTGLHAPQTDQSSRTDALPPPGPEAYLSPVKRDTAAVSDNRREMLTDAARTLGFRGGKVQRAWELRRDLDVRARRLDETYDFRPLINARGWLPPVITEAIGVAHVTPDQIRTASHVYEIIKPERFVSNPPTWRAWLLAGLMMTPPKEPERALIPENSVQRDIWQAALKKGWEEGRQSADDTLAANVNRLTRDYNGMLQYVLLRRQNLITAPVVTERQRTVTGDSHKLTTGDRERRLAAHATFITDREKWIPFINTEKP</sequence>